<accession>A0A226EDD0</accession>
<feature type="transmembrane region" description="Helical" evidence="1">
    <location>
        <begin position="43"/>
        <end position="62"/>
    </location>
</feature>
<sequence>MPNSAILQAFDLHGKTFQLFRLPFPIGWDRSRQKLKFHGGKKFLVFVLILGFVLVRNLNYSVVVESLIDPEKIWERMVAMGIWIFGSSVIVAMVNYGGEFVTGFNTLLDTEKNVVKLRDKLNSMAQTNARNENLLDTHFQPDIEKKRKLSSVHLSIFRGDTDTSKNSQGGSSFTGKCLQLIVMLLYLAPIRIILYTLFVPHGPKTLLKPSLTSLLLKYVVLLSFCRMLSIMACLAISYLASLHYSLRILKESMQKIYSFKKKKFRAQLLYVVMKRYTHAEIVVTVGGRFISNVVCHLVVVMGLGVGLVFILRKMSPGTIAYFYGRVAFMGIFLISRNVVGYLGKINTCSVELIWAWMALSGSGEVKEDSKWAKKSGSKKYFKRVMAAIRPIKVYVGFRGANFLWGERNTEVKWWHGNCWVVIGVSIFIRS</sequence>
<keyword evidence="3" id="KW-1185">Reference proteome</keyword>
<dbReference type="AlphaFoldDB" id="A0A226EDD0"/>
<feature type="transmembrane region" description="Helical" evidence="1">
    <location>
        <begin position="289"/>
        <end position="310"/>
    </location>
</feature>
<evidence type="ECO:0000313" key="3">
    <source>
        <dbReference type="Proteomes" id="UP000198287"/>
    </source>
</evidence>
<evidence type="ECO:0000313" key="2">
    <source>
        <dbReference type="EMBL" id="OXA55154.1"/>
    </source>
</evidence>
<feature type="transmembrane region" description="Helical" evidence="1">
    <location>
        <begin position="322"/>
        <end position="343"/>
    </location>
</feature>
<keyword evidence="1" id="KW-1133">Transmembrane helix</keyword>
<feature type="transmembrane region" description="Helical" evidence="1">
    <location>
        <begin position="82"/>
        <end position="108"/>
    </location>
</feature>
<dbReference type="EMBL" id="LNIX01000005">
    <property type="protein sequence ID" value="OXA55154.1"/>
    <property type="molecule type" value="Genomic_DNA"/>
</dbReference>
<keyword evidence="1" id="KW-0472">Membrane</keyword>
<keyword evidence="1" id="KW-0812">Transmembrane</keyword>
<proteinExistence type="predicted"/>
<protein>
    <submittedName>
        <fullName evidence="2">Uncharacterized protein</fullName>
    </submittedName>
</protein>
<name>A0A226EDD0_FOLCA</name>
<feature type="transmembrane region" description="Helical" evidence="1">
    <location>
        <begin position="177"/>
        <end position="198"/>
    </location>
</feature>
<organism evidence="2 3">
    <name type="scientific">Folsomia candida</name>
    <name type="common">Springtail</name>
    <dbReference type="NCBI Taxonomy" id="158441"/>
    <lineage>
        <taxon>Eukaryota</taxon>
        <taxon>Metazoa</taxon>
        <taxon>Ecdysozoa</taxon>
        <taxon>Arthropoda</taxon>
        <taxon>Hexapoda</taxon>
        <taxon>Collembola</taxon>
        <taxon>Entomobryomorpha</taxon>
        <taxon>Isotomoidea</taxon>
        <taxon>Isotomidae</taxon>
        <taxon>Proisotominae</taxon>
        <taxon>Folsomia</taxon>
    </lineage>
</organism>
<comment type="caution">
    <text evidence="2">The sequence shown here is derived from an EMBL/GenBank/DDBJ whole genome shotgun (WGS) entry which is preliminary data.</text>
</comment>
<evidence type="ECO:0000256" key="1">
    <source>
        <dbReference type="SAM" id="Phobius"/>
    </source>
</evidence>
<feature type="transmembrane region" description="Helical" evidence="1">
    <location>
        <begin position="218"/>
        <end position="244"/>
    </location>
</feature>
<dbReference type="Proteomes" id="UP000198287">
    <property type="component" value="Unassembled WGS sequence"/>
</dbReference>
<gene>
    <name evidence="2" type="ORF">Fcan01_10502</name>
</gene>
<reference evidence="2 3" key="1">
    <citation type="submission" date="2015-12" db="EMBL/GenBank/DDBJ databases">
        <title>The genome of Folsomia candida.</title>
        <authorList>
            <person name="Faddeeva A."/>
            <person name="Derks M.F."/>
            <person name="Anvar Y."/>
            <person name="Smit S."/>
            <person name="Van Straalen N."/>
            <person name="Roelofs D."/>
        </authorList>
    </citation>
    <scope>NUCLEOTIDE SEQUENCE [LARGE SCALE GENOMIC DNA]</scope>
    <source>
        <strain evidence="2 3">VU population</strain>
        <tissue evidence="2">Whole body</tissue>
    </source>
</reference>